<organism evidence="1 2">
    <name type="scientific">Fictibacillus norfolkensis</name>
    <dbReference type="NCBI Taxonomy" id="2762233"/>
    <lineage>
        <taxon>Bacteria</taxon>
        <taxon>Bacillati</taxon>
        <taxon>Bacillota</taxon>
        <taxon>Bacilli</taxon>
        <taxon>Bacillales</taxon>
        <taxon>Fictibacillaceae</taxon>
        <taxon>Fictibacillus</taxon>
    </lineage>
</organism>
<evidence type="ECO:0000313" key="1">
    <source>
        <dbReference type="EMBL" id="MBD7966258.1"/>
    </source>
</evidence>
<protein>
    <submittedName>
        <fullName evidence="1">Uncharacterized protein</fullName>
    </submittedName>
</protein>
<accession>A0ABR8SRY1</accession>
<reference evidence="1 2" key="1">
    <citation type="submission" date="2020-08" db="EMBL/GenBank/DDBJ databases">
        <title>A Genomic Blueprint of the Chicken Gut Microbiome.</title>
        <authorList>
            <person name="Gilroy R."/>
            <person name="Ravi A."/>
            <person name="Getino M."/>
            <person name="Pursley I."/>
            <person name="Horton D.L."/>
            <person name="Alikhan N.-F."/>
            <person name="Baker D."/>
            <person name="Gharbi K."/>
            <person name="Hall N."/>
            <person name="Watson M."/>
            <person name="Adriaenssens E.M."/>
            <person name="Foster-Nyarko E."/>
            <person name="Jarju S."/>
            <person name="Secka A."/>
            <person name="Antonio M."/>
            <person name="Oren A."/>
            <person name="Chaudhuri R."/>
            <person name="La Ragione R.M."/>
            <person name="Hildebrand F."/>
            <person name="Pallen M.J."/>
        </authorList>
    </citation>
    <scope>NUCLEOTIDE SEQUENCE [LARGE SCALE GENOMIC DNA]</scope>
    <source>
        <strain evidence="1 2">Sa2CUA10</strain>
    </source>
</reference>
<dbReference type="Proteomes" id="UP000603641">
    <property type="component" value="Unassembled WGS sequence"/>
</dbReference>
<dbReference type="EMBL" id="JACSQM010000015">
    <property type="protein sequence ID" value="MBD7966258.1"/>
    <property type="molecule type" value="Genomic_DNA"/>
</dbReference>
<proteinExistence type="predicted"/>
<keyword evidence="2" id="KW-1185">Reference proteome</keyword>
<gene>
    <name evidence="1" type="ORF">H9648_19615</name>
</gene>
<comment type="caution">
    <text evidence="1">The sequence shown here is derived from an EMBL/GenBank/DDBJ whole genome shotgun (WGS) entry which is preliminary data.</text>
</comment>
<sequence>MARKNKNSFTGKFTSKKAKMIFSYDQRFRKMVKEINELKAERRQTHKKGMVSELWKLK</sequence>
<name>A0ABR8SRY1_9BACL</name>
<evidence type="ECO:0000313" key="2">
    <source>
        <dbReference type="Proteomes" id="UP000603641"/>
    </source>
</evidence>
<dbReference type="RefSeq" id="WP_191755401.1">
    <property type="nucleotide sequence ID" value="NZ_JACSQM010000015.1"/>
</dbReference>